<dbReference type="Gene3D" id="3.30.70.1430">
    <property type="entry name" value="Multidrug efflux transporter AcrB pore domain"/>
    <property type="match status" value="2"/>
</dbReference>
<dbReference type="Gene3D" id="1.20.1640.10">
    <property type="entry name" value="Multidrug efflux transporter AcrB transmembrane domain"/>
    <property type="match status" value="2"/>
</dbReference>
<feature type="transmembrane region" description="Helical" evidence="1">
    <location>
        <begin position="357"/>
        <end position="377"/>
    </location>
</feature>
<dbReference type="AlphaFoldDB" id="A0A9Q8X1V2"/>
<feature type="transmembrane region" description="Helical" evidence="1">
    <location>
        <begin position="523"/>
        <end position="543"/>
    </location>
</feature>
<dbReference type="PANTHER" id="PTHR32063:SF0">
    <property type="entry name" value="SWARMING MOTILITY PROTEIN SWRC"/>
    <property type="match status" value="1"/>
</dbReference>
<keyword evidence="1" id="KW-0472">Membrane</keyword>
<feature type="transmembrane region" description="Helical" evidence="1">
    <location>
        <begin position="851"/>
        <end position="871"/>
    </location>
</feature>
<evidence type="ECO:0000313" key="2">
    <source>
        <dbReference type="EMBL" id="URQ62990.1"/>
    </source>
</evidence>
<accession>A0A9Q8X1V2</accession>
<feature type="transmembrane region" description="Helical" evidence="1">
    <location>
        <begin position="996"/>
        <end position="1022"/>
    </location>
</feature>
<dbReference type="Pfam" id="PF00873">
    <property type="entry name" value="ACR_tran"/>
    <property type="match status" value="1"/>
</dbReference>
<sequence>MGIVSTAVTKFRTSILIMIFCVLAGILGRASMPIASNPNVTFPWVNVVVTLAGASPEDMARLVAKPIENRFLRLEGQEEVFSVSGQSYTYVRVKYDIDYDIDQAILDVERAVGEVRNQLPPEAEDPRVVEYADNDQPILVYSISGFSNLRAGYQVAKNIEERLEKVPGVLEISVDGVPEELLEVSVSKSKLEGLGVTLGEIANAVRFNNVLIPAGFQDTGSGRFAVEIPSVFETSEDVYNLPIKASGSKVVKLGDVAQIKRTFKDPSSFSRVNGKDAITLSIKKRVGFNELDIANTVREQIDGFKSELPQKLLITPGLDTTQFAGDMVNELQGNIITAVVLVMVLVVATLGLRNGIIVGIAIPFSFLVTFGVLYYVLGYEFNFLVMFGMLLGLGMLIDGGIVIVEYADKLIDKGQNRLEAYKNSAQRMFTPVVASVLTTVAAFTPLMVWPGMSGKFMRYLPITVFVVLMASLAYALIFAPVIGSLFGRRKGQKDESNDNEDTFLKRIYKKAINFSLKNPLETIAYTFFFVLLVIPLGIVGNYGKSFVYFPSVDPWIINVNIQARGNISPYEAKNMALEVEDKIIGLKGVDDVLMTVSNSDWGGGSGVARGYILVEDPKTLDISGFEVLDNIRNQFDDNAGYKVTVREVQEGPGQFTAPVEIRLLSENRALIDKKTLELRDYIENNIDGLTGLSDTTPKYKIEWKLDVDKERAYQAGINLFEIGSAVQMVTNGILLGEYRPDDSREEIEIRARFPADQRTLSSLDQISVNTRNGAVPVSSFVKVDARQNATSLNKIDGKYYHEISGINKPGYNLYDEISKIKQWMKDNDFEDSRMEVRFGGLTQQGDEATNFLLLAMVGALFLMFIILVTQFNSISQPIIILMSVIFSTSGVFLGLTISQVEPSTIMTGTAIVGLAGIVVNNNIVLIDTYNRLKIDFPDKNIEELITETCMSRLRPVLLTTITTIFGLIFLASGYSIDLLNQTVYEGTSTVKWYQAFGISICWGLGFSTVITLIATPALLMILEKFTNWSKNLRDGYSS</sequence>
<gene>
    <name evidence="2" type="ORF">M9B40_04520</name>
</gene>
<reference evidence="2" key="1">
    <citation type="submission" date="2022-05" db="EMBL/GenBank/DDBJ databases">
        <title>Single-amplified genomics reveal most streamlined microbe among free-living bacteria.</title>
        <authorList>
            <person name="Roda-Garcia J."/>
            <person name="Haro-Moreno J.M."/>
            <person name="Rodriguez-Valera F."/>
            <person name="Almagro-Moreno S."/>
            <person name="Lopez-Perez M."/>
        </authorList>
    </citation>
    <scope>NUCLEOTIDE SEQUENCE</scope>
    <source>
        <strain evidence="2">TMED112-D2-2</strain>
    </source>
</reference>
<feature type="transmembrane region" description="Helical" evidence="1">
    <location>
        <begin position="460"/>
        <end position="486"/>
    </location>
</feature>
<dbReference type="InterPro" id="IPR001036">
    <property type="entry name" value="Acrflvin-R"/>
</dbReference>
<feature type="transmembrane region" description="Helical" evidence="1">
    <location>
        <begin position="956"/>
        <end position="976"/>
    </location>
</feature>
<feature type="transmembrane region" description="Helical" evidence="1">
    <location>
        <begin position="428"/>
        <end position="448"/>
    </location>
</feature>
<dbReference type="SUPFAM" id="SSF82866">
    <property type="entry name" value="Multidrug efflux transporter AcrB transmembrane domain"/>
    <property type="match status" value="2"/>
</dbReference>
<dbReference type="Gene3D" id="3.30.2090.10">
    <property type="entry name" value="Multidrug efflux transporter AcrB TolC docking domain, DN and DC subdomains"/>
    <property type="match status" value="2"/>
</dbReference>
<feature type="transmembrane region" description="Helical" evidence="1">
    <location>
        <begin position="383"/>
        <end position="407"/>
    </location>
</feature>
<feature type="transmembrane region" description="Helical" evidence="1">
    <location>
        <begin position="904"/>
        <end position="926"/>
    </location>
</feature>
<feature type="transmembrane region" description="Helical" evidence="1">
    <location>
        <begin position="331"/>
        <end position="350"/>
    </location>
</feature>
<protein>
    <submittedName>
        <fullName evidence="2">Efflux RND transporter permease subunit</fullName>
    </submittedName>
</protein>
<feature type="transmembrane region" description="Helical" evidence="1">
    <location>
        <begin position="878"/>
        <end position="898"/>
    </location>
</feature>
<dbReference type="SUPFAM" id="SSF82693">
    <property type="entry name" value="Multidrug efflux transporter AcrB pore domain, PN1, PN2, PC1 and PC2 subdomains"/>
    <property type="match status" value="2"/>
</dbReference>
<organism evidence="2 3">
    <name type="scientific">SAR86 cluster bacterium</name>
    <dbReference type="NCBI Taxonomy" id="2030880"/>
    <lineage>
        <taxon>Bacteria</taxon>
        <taxon>Pseudomonadati</taxon>
        <taxon>Pseudomonadota</taxon>
        <taxon>Gammaproteobacteria</taxon>
        <taxon>SAR86 cluster</taxon>
    </lineage>
</organism>
<dbReference type="Gene3D" id="3.30.70.1320">
    <property type="entry name" value="Multidrug efflux transporter AcrB pore domain like"/>
    <property type="match status" value="1"/>
</dbReference>
<dbReference type="GO" id="GO:0005886">
    <property type="term" value="C:plasma membrane"/>
    <property type="evidence" value="ECO:0007669"/>
    <property type="project" value="TreeGrafter"/>
</dbReference>
<keyword evidence="1" id="KW-0812">Transmembrane</keyword>
<dbReference type="EMBL" id="CP097966">
    <property type="protein sequence ID" value="URQ62990.1"/>
    <property type="molecule type" value="Genomic_DNA"/>
</dbReference>
<dbReference type="PANTHER" id="PTHR32063">
    <property type="match status" value="1"/>
</dbReference>
<evidence type="ECO:0000313" key="3">
    <source>
        <dbReference type="Proteomes" id="UP001056381"/>
    </source>
</evidence>
<dbReference type="GO" id="GO:0042910">
    <property type="term" value="F:xenobiotic transmembrane transporter activity"/>
    <property type="evidence" value="ECO:0007669"/>
    <property type="project" value="TreeGrafter"/>
</dbReference>
<keyword evidence="3" id="KW-1185">Reference proteome</keyword>
<proteinExistence type="predicted"/>
<dbReference type="Proteomes" id="UP001056381">
    <property type="component" value="Chromosome"/>
</dbReference>
<name>A0A9Q8X1V2_9GAMM</name>
<dbReference type="Gene3D" id="3.30.70.1440">
    <property type="entry name" value="Multidrug efflux transporter AcrB pore domain"/>
    <property type="match status" value="1"/>
</dbReference>
<evidence type="ECO:0000256" key="1">
    <source>
        <dbReference type="SAM" id="Phobius"/>
    </source>
</evidence>
<dbReference type="PRINTS" id="PR00702">
    <property type="entry name" value="ACRIFLAVINRP"/>
</dbReference>
<dbReference type="InterPro" id="IPR027463">
    <property type="entry name" value="AcrB_DN_DC_subdom"/>
</dbReference>
<dbReference type="SUPFAM" id="SSF82714">
    <property type="entry name" value="Multidrug efflux transporter AcrB TolC docking domain, DN and DC subdomains"/>
    <property type="match status" value="2"/>
</dbReference>
<keyword evidence="1" id="KW-1133">Transmembrane helix</keyword>